<dbReference type="AlphaFoldDB" id="A0AAV8U3Z2"/>
<name>A0AAV8U3Z2_9ROSI</name>
<dbReference type="PANTHER" id="PTHR46869">
    <property type="entry name" value="C2H2-LIKE ZINC FINGER PROTEIN"/>
    <property type="match status" value="1"/>
</dbReference>
<dbReference type="GO" id="GO:0008270">
    <property type="term" value="F:zinc ion binding"/>
    <property type="evidence" value="ECO:0007669"/>
    <property type="project" value="UniProtKB-KW"/>
</dbReference>
<sequence>MAEGQEFKHACRFCSKSFPCGRSLGGHMRSHMIDDISAHTDGTKVTKKKLPPLNSNDGGANFNSSNTGTEASGYGLRENPKKTWRLSDHSGEDSSLFDKACKECGKVFQSWKALFGHMKCHSIERERVSNNNSLEEQQDSWTSAKNQKLVIDSQSDNETAAPNRRKRSKSRTRYIGTANSSCLSFANNASSSASEIEQEQEEVAMCLMMLSRDVGQWGGLNYVAESSDCYSGFFETNRAKSKAEGKTATCNGSESMKVKTLSDKNMETGKSEVSASGRKGPLKNEKVSNSQLDDESGIELEENSKEIVLVQVENAPLKYNRSKRKSNDSLDTEMKTTDALDSEAYKNPVKGSKFECATCKKVFHSYQALGGHRASHKKMKGCFASKSASSENSIDTELSPEPTADSKLARKVSPTVNLTTDCDSKPETSYGAKKSKGHECPICLKVFPSGQALGGHKRSHLIGSSEARNNTTIQASNPAIRDFLDLNLPAPSEEESNGLVGFNSWWIGSNHKHEALVGLISN</sequence>
<dbReference type="InterPro" id="IPR013087">
    <property type="entry name" value="Znf_C2H2_type"/>
</dbReference>
<protein>
    <recommendedName>
        <fullName evidence="3">C2H2-type domain-containing protein</fullName>
    </recommendedName>
</protein>
<dbReference type="SMART" id="SM00355">
    <property type="entry name" value="ZnF_C2H2"/>
    <property type="match status" value="4"/>
</dbReference>
<gene>
    <name evidence="4" type="ORF">K2173_028131</name>
</gene>
<reference evidence="4 5" key="1">
    <citation type="submission" date="2021-09" db="EMBL/GenBank/DDBJ databases">
        <title>Genomic insights and catalytic innovation underlie evolution of tropane alkaloids biosynthesis.</title>
        <authorList>
            <person name="Wang Y.-J."/>
            <person name="Tian T."/>
            <person name="Huang J.-P."/>
            <person name="Huang S.-X."/>
        </authorList>
    </citation>
    <scope>NUCLEOTIDE SEQUENCE [LARGE SCALE GENOMIC DNA]</scope>
    <source>
        <strain evidence="4">KIB-2018</strain>
        <tissue evidence="4">Leaf</tissue>
    </source>
</reference>
<evidence type="ECO:0000259" key="3">
    <source>
        <dbReference type="PROSITE" id="PS50157"/>
    </source>
</evidence>
<dbReference type="Gene3D" id="3.30.160.60">
    <property type="entry name" value="Classic Zinc Finger"/>
    <property type="match status" value="2"/>
</dbReference>
<proteinExistence type="predicted"/>
<feature type="region of interest" description="Disordered" evidence="2">
    <location>
        <begin position="42"/>
        <end position="77"/>
    </location>
</feature>
<dbReference type="InterPro" id="IPR036236">
    <property type="entry name" value="Znf_C2H2_sf"/>
</dbReference>
<feature type="domain" description="C2H2-type" evidence="3">
    <location>
        <begin position="354"/>
        <end position="381"/>
    </location>
</feature>
<dbReference type="PANTHER" id="PTHR46869:SF6">
    <property type="entry name" value="C2H2-TYPE DOMAIN-CONTAINING PROTEIN"/>
    <property type="match status" value="1"/>
</dbReference>
<keyword evidence="1" id="KW-0863">Zinc-finger</keyword>
<evidence type="ECO:0000313" key="4">
    <source>
        <dbReference type="EMBL" id="KAJ8772954.1"/>
    </source>
</evidence>
<feature type="compositionally biased region" description="Basic residues" evidence="2">
    <location>
        <begin position="163"/>
        <end position="172"/>
    </location>
</feature>
<dbReference type="PROSITE" id="PS00028">
    <property type="entry name" value="ZINC_FINGER_C2H2_1"/>
    <property type="match status" value="4"/>
</dbReference>
<accession>A0AAV8U3Z2</accession>
<feature type="compositionally biased region" description="Basic and acidic residues" evidence="2">
    <location>
        <begin position="256"/>
        <end position="270"/>
    </location>
</feature>
<dbReference type="PROSITE" id="PS50157">
    <property type="entry name" value="ZINC_FINGER_C2H2_2"/>
    <property type="match status" value="4"/>
</dbReference>
<evidence type="ECO:0000313" key="5">
    <source>
        <dbReference type="Proteomes" id="UP001159364"/>
    </source>
</evidence>
<feature type="region of interest" description="Disordered" evidence="2">
    <location>
        <begin position="390"/>
        <end position="412"/>
    </location>
</feature>
<dbReference type="SUPFAM" id="SSF57667">
    <property type="entry name" value="beta-beta-alpha zinc fingers"/>
    <property type="match status" value="2"/>
</dbReference>
<feature type="domain" description="C2H2-type" evidence="3">
    <location>
        <begin position="438"/>
        <end position="460"/>
    </location>
</feature>
<keyword evidence="1" id="KW-0862">Zinc</keyword>
<comment type="caution">
    <text evidence="4">The sequence shown here is derived from an EMBL/GenBank/DDBJ whole genome shotgun (WGS) entry which is preliminary data.</text>
</comment>
<keyword evidence="1" id="KW-0479">Metal-binding</keyword>
<keyword evidence="5" id="KW-1185">Reference proteome</keyword>
<dbReference type="EMBL" id="JAIWQS010000002">
    <property type="protein sequence ID" value="KAJ8772954.1"/>
    <property type="molecule type" value="Genomic_DNA"/>
</dbReference>
<dbReference type="Proteomes" id="UP001159364">
    <property type="component" value="Linkage Group LG02"/>
</dbReference>
<feature type="domain" description="C2H2-type" evidence="3">
    <location>
        <begin position="99"/>
        <end position="126"/>
    </location>
</feature>
<feature type="region of interest" description="Disordered" evidence="2">
    <location>
        <begin position="245"/>
        <end position="297"/>
    </location>
</feature>
<feature type="region of interest" description="Disordered" evidence="2">
    <location>
        <begin position="131"/>
        <end position="173"/>
    </location>
</feature>
<organism evidence="4 5">
    <name type="scientific">Erythroxylum novogranatense</name>
    <dbReference type="NCBI Taxonomy" id="1862640"/>
    <lineage>
        <taxon>Eukaryota</taxon>
        <taxon>Viridiplantae</taxon>
        <taxon>Streptophyta</taxon>
        <taxon>Embryophyta</taxon>
        <taxon>Tracheophyta</taxon>
        <taxon>Spermatophyta</taxon>
        <taxon>Magnoliopsida</taxon>
        <taxon>eudicotyledons</taxon>
        <taxon>Gunneridae</taxon>
        <taxon>Pentapetalae</taxon>
        <taxon>rosids</taxon>
        <taxon>fabids</taxon>
        <taxon>Malpighiales</taxon>
        <taxon>Erythroxylaceae</taxon>
        <taxon>Erythroxylum</taxon>
    </lineage>
</organism>
<feature type="compositionally biased region" description="Polar residues" evidence="2">
    <location>
        <begin position="131"/>
        <end position="160"/>
    </location>
</feature>
<dbReference type="Pfam" id="PF13912">
    <property type="entry name" value="zf-C2H2_6"/>
    <property type="match status" value="4"/>
</dbReference>
<feature type="compositionally biased region" description="Polar residues" evidence="2">
    <location>
        <begin position="53"/>
        <end position="70"/>
    </location>
</feature>
<evidence type="ECO:0000256" key="2">
    <source>
        <dbReference type="SAM" id="MobiDB-lite"/>
    </source>
</evidence>
<evidence type="ECO:0000256" key="1">
    <source>
        <dbReference type="PROSITE-ProRule" id="PRU00042"/>
    </source>
</evidence>
<feature type="domain" description="C2H2-type" evidence="3">
    <location>
        <begin position="9"/>
        <end position="36"/>
    </location>
</feature>